<comment type="caution">
    <text evidence="2">The sequence shown here is derived from an EMBL/GenBank/DDBJ whole genome shotgun (WGS) entry which is preliminary data.</text>
</comment>
<dbReference type="CDD" id="cd00531">
    <property type="entry name" value="NTF2_like"/>
    <property type="match status" value="1"/>
</dbReference>
<dbReference type="AlphaFoldDB" id="A0A8J3JJD3"/>
<sequence length="118" mass="13121">MDQQMARTFAERWIALWNARDLEGVLALFADHVVFSSPTAARLIHGSDGVVRGKEALRAYWADALSRNPELHFDLIGVYAGIKTLVINFRHQTGVHANEVLIFDGPLIVEGHATHFTA</sequence>
<dbReference type="EMBL" id="BONF01000053">
    <property type="protein sequence ID" value="GIF85851.1"/>
    <property type="molecule type" value="Genomic_DNA"/>
</dbReference>
<proteinExistence type="predicted"/>
<evidence type="ECO:0000313" key="3">
    <source>
        <dbReference type="Proteomes" id="UP000601223"/>
    </source>
</evidence>
<dbReference type="InterPro" id="IPR037401">
    <property type="entry name" value="SnoaL-like"/>
</dbReference>
<evidence type="ECO:0000313" key="2">
    <source>
        <dbReference type="EMBL" id="GIF85851.1"/>
    </source>
</evidence>
<dbReference type="Proteomes" id="UP000601223">
    <property type="component" value="Unassembled WGS sequence"/>
</dbReference>
<dbReference type="Pfam" id="PF12680">
    <property type="entry name" value="SnoaL_2"/>
    <property type="match status" value="1"/>
</dbReference>
<organism evidence="2 3">
    <name type="scientific">Catellatospora bangladeshensis</name>
    <dbReference type="NCBI Taxonomy" id="310355"/>
    <lineage>
        <taxon>Bacteria</taxon>
        <taxon>Bacillati</taxon>
        <taxon>Actinomycetota</taxon>
        <taxon>Actinomycetes</taxon>
        <taxon>Micromonosporales</taxon>
        <taxon>Micromonosporaceae</taxon>
        <taxon>Catellatospora</taxon>
    </lineage>
</organism>
<dbReference type="RefSeq" id="WP_203756329.1">
    <property type="nucleotide sequence ID" value="NZ_BONF01000053.1"/>
</dbReference>
<reference evidence="2 3" key="1">
    <citation type="submission" date="2021-01" db="EMBL/GenBank/DDBJ databases">
        <title>Whole genome shotgun sequence of Catellatospora bangladeshensis NBRC 107357.</title>
        <authorList>
            <person name="Komaki H."/>
            <person name="Tamura T."/>
        </authorList>
    </citation>
    <scope>NUCLEOTIDE SEQUENCE [LARGE SCALE GENOMIC DNA]</scope>
    <source>
        <strain evidence="2 3">NBRC 107357</strain>
    </source>
</reference>
<feature type="domain" description="SnoaL-like" evidence="1">
    <location>
        <begin position="10"/>
        <end position="92"/>
    </location>
</feature>
<name>A0A8J3JJD3_9ACTN</name>
<protein>
    <recommendedName>
        <fullName evidence="1">SnoaL-like domain-containing protein</fullName>
    </recommendedName>
</protein>
<dbReference type="InterPro" id="IPR032710">
    <property type="entry name" value="NTF2-like_dom_sf"/>
</dbReference>
<accession>A0A8J3JJD3</accession>
<gene>
    <name evidence="2" type="ORF">Cba03nite_72000</name>
</gene>
<keyword evidence="3" id="KW-1185">Reference proteome</keyword>
<evidence type="ECO:0000259" key="1">
    <source>
        <dbReference type="Pfam" id="PF12680"/>
    </source>
</evidence>
<dbReference type="SUPFAM" id="SSF54427">
    <property type="entry name" value="NTF2-like"/>
    <property type="match status" value="1"/>
</dbReference>
<dbReference type="Gene3D" id="3.10.450.50">
    <property type="match status" value="1"/>
</dbReference>